<keyword evidence="2" id="KW-1185">Reference proteome</keyword>
<dbReference type="EMBL" id="CP126223">
    <property type="protein sequence ID" value="WIA23384.1"/>
    <property type="molecule type" value="Genomic_DNA"/>
</dbReference>
<dbReference type="Proteomes" id="UP001244341">
    <property type="component" value="Chromosome 16b"/>
</dbReference>
<organism evidence="1 2">
    <name type="scientific">Tetradesmus obliquus</name>
    <name type="common">Green alga</name>
    <name type="synonym">Acutodesmus obliquus</name>
    <dbReference type="NCBI Taxonomy" id="3088"/>
    <lineage>
        <taxon>Eukaryota</taxon>
        <taxon>Viridiplantae</taxon>
        <taxon>Chlorophyta</taxon>
        <taxon>core chlorophytes</taxon>
        <taxon>Chlorophyceae</taxon>
        <taxon>CS clade</taxon>
        <taxon>Sphaeropleales</taxon>
        <taxon>Scenedesmaceae</taxon>
        <taxon>Tetradesmus</taxon>
    </lineage>
</organism>
<protein>
    <submittedName>
        <fullName evidence="1">Uncharacterized protein</fullName>
    </submittedName>
</protein>
<evidence type="ECO:0000313" key="2">
    <source>
        <dbReference type="Proteomes" id="UP001244341"/>
    </source>
</evidence>
<name>A0ABY8UPP9_TETOB</name>
<sequence>MPTLVQQQRDFLWTSAAAPPFYGRRDSIQQPKRAYLKSPLDVWLPATTAGLFVSQLPSPLSLFSNINTLENVLMQL</sequence>
<gene>
    <name evidence="1" type="ORF">OEZ85_000144</name>
</gene>
<reference evidence="1 2" key="1">
    <citation type="submission" date="2023-05" db="EMBL/GenBank/DDBJ databases">
        <title>A 100% complete, gapless, phased diploid assembly of the Scenedesmus obliquus UTEX 3031 genome.</title>
        <authorList>
            <person name="Biondi T.C."/>
            <person name="Hanschen E.R."/>
            <person name="Kwon T."/>
            <person name="Eng W."/>
            <person name="Kruse C.P.S."/>
            <person name="Koehler S.I."/>
            <person name="Kunde Y."/>
            <person name="Gleasner C.D."/>
            <person name="You Mak K.T."/>
            <person name="Polle J."/>
            <person name="Hovde B.T."/>
            <person name="Starkenburg S.R."/>
        </authorList>
    </citation>
    <scope>NUCLEOTIDE SEQUENCE [LARGE SCALE GENOMIC DNA]</scope>
    <source>
        <strain evidence="1 2">DOE0152z</strain>
    </source>
</reference>
<proteinExistence type="predicted"/>
<accession>A0ABY8UPP9</accession>
<evidence type="ECO:0000313" key="1">
    <source>
        <dbReference type="EMBL" id="WIA23384.1"/>
    </source>
</evidence>